<name>A0A9D1ZHG3_9BACE</name>
<dbReference type="InterPro" id="IPR049214">
    <property type="entry name" value="DUF6808"/>
</dbReference>
<organism evidence="2 3">
    <name type="scientific">Candidatus Bacteroides pullicola</name>
    <dbReference type="NCBI Taxonomy" id="2838475"/>
    <lineage>
        <taxon>Bacteria</taxon>
        <taxon>Pseudomonadati</taxon>
        <taxon>Bacteroidota</taxon>
        <taxon>Bacteroidia</taxon>
        <taxon>Bacteroidales</taxon>
        <taxon>Bacteroidaceae</taxon>
        <taxon>Bacteroides</taxon>
    </lineage>
</organism>
<comment type="caution">
    <text evidence="2">The sequence shown here is derived from an EMBL/GenBank/DDBJ whole genome shotgun (WGS) entry which is preliminary data.</text>
</comment>
<sequence>MKTLPWIICAVLAVVALFGWFRPKEQTPSIHLRDTLIVRDTIHDSVPKPVLVRFDHLDTLPIYIKDIDTLRVRDSFYIPVPIERREYRTEDYRAVISGWHPQLELMEVYRQTQTIIATPKSKRWGLGLQAGVGYPSGWYVGIGVSYDLWQW</sequence>
<dbReference type="Pfam" id="PF20647">
    <property type="entry name" value="DUF6808"/>
    <property type="match status" value="1"/>
</dbReference>
<feature type="domain" description="DUF6808" evidence="1">
    <location>
        <begin position="74"/>
        <end position="149"/>
    </location>
</feature>
<protein>
    <recommendedName>
        <fullName evidence="1">DUF6808 domain-containing protein</fullName>
    </recommendedName>
</protein>
<accession>A0A9D1ZHG3</accession>
<reference evidence="2" key="1">
    <citation type="journal article" date="2021" name="PeerJ">
        <title>Extensive microbial diversity within the chicken gut microbiome revealed by metagenomics and culture.</title>
        <authorList>
            <person name="Gilroy R."/>
            <person name="Ravi A."/>
            <person name="Getino M."/>
            <person name="Pursley I."/>
            <person name="Horton D.L."/>
            <person name="Alikhan N.F."/>
            <person name="Baker D."/>
            <person name="Gharbi K."/>
            <person name="Hall N."/>
            <person name="Watson M."/>
            <person name="Adriaenssens E.M."/>
            <person name="Foster-Nyarko E."/>
            <person name="Jarju S."/>
            <person name="Secka A."/>
            <person name="Antonio M."/>
            <person name="Oren A."/>
            <person name="Chaudhuri R.R."/>
            <person name="La Ragione R."/>
            <person name="Hildebrand F."/>
            <person name="Pallen M.J."/>
        </authorList>
    </citation>
    <scope>NUCLEOTIDE SEQUENCE</scope>
    <source>
        <strain evidence="2">Gambia2-208</strain>
    </source>
</reference>
<dbReference type="EMBL" id="DXCV01000041">
    <property type="protein sequence ID" value="HIY88235.1"/>
    <property type="molecule type" value="Genomic_DNA"/>
</dbReference>
<evidence type="ECO:0000259" key="1">
    <source>
        <dbReference type="Pfam" id="PF20647"/>
    </source>
</evidence>
<dbReference type="Proteomes" id="UP000886851">
    <property type="component" value="Unassembled WGS sequence"/>
</dbReference>
<evidence type="ECO:0000313" key="2">
    <source>
        <dbReference type="EMBL" id="HIY88235.1"/>
    </source>
</evidence>
<reference evidence="2" key="2">
    <citation type="submission" date="2021-04" db="EMBL/GenBank/DDBJ databases">
        <authorList>
            <person name="Gilroy R."/>
        </authorList>
    </citation>
    <scope>NUCLEOTIDE SEQUENCE</scope>
    <source>
        <strain evidence="2">Gambia2-208</strain>
    </source>
</reference>
<proteinExistence type="predicted"/>
<evidence type="ECO:0000313" key="3">
    <source>
        <dbReference type="Proteomes" id="UP000886851"/>
    </source>
</evidence>
<dbReference type="AlphaFoldDB" id="A0A9D1ZHG3"/>
<gene>
    <name evidence="2" type="ORF">H9824_05980</name>
</gene>